<dbReference type="SUPFAM" id="SSF54495">
    <property type="entry name" value="UBC-like"/>
    <property type="match status" value="1"/>
</dbReference>
<reference evidence="3" key="1">
    <citation type="submission" date="2025-08" db="UniProtKB">
        <authorList>
            <consortium name="RefSeq"/>
        </authorList>
    </citation>
    <scope>IDENTIFICATION</scope>
    <source>
        <tissue evidence="3">Fruit stalk</tissue>
    </source>
</reference>
<accession>A0A6P5XG55</accession>
<organism evidence="2 3">
    <name type="scientific">Durio zibethinus</name>
    <name type="common">Durian</name>
    <dbReference type="NCBI Taxonomy" id="66656"/>
    <lineage>
        <taxon>Eukaryota</taxon>
        <taxon>Viridiplantae</taxon>
        <taxon>Streptophyta</taxon>
        <taxon>Embryophyta</taxon>
        <taxon>Tracheophyta</taxon>
        <taxon>Spermatophyta</taxon>
        <taxon>Magnoliopsida</taxon>
        <taxon>eudicotyledons</taxon>
        <taxon>Gunneridae</taxon>
        <taxon>Pentapetalae</taxon>
        <taxon>rosids</taxon>
        <taxon>malvids</taxon>
        <taxon>Malvales</taxon>
        <taxon>Malvaceae</taxon>
        <taxon>Helicteroideae</taxon>
        <taxon>Durio</taxon>
    </lineage>
</organism>
<evidence type="ECO:0000313" key="3">
    <source>
        <dbReference type="RefSeq" id="XP_022727253.1"/>
    </source>
</evidence>
<gene>
    <name evidence="3" type="primary">LOC111283106</name>
</gene>
<proteinExistence type="predicted"/>
<feature type="domain" description="UBC core" evidence="1">
    <location>
        <begin position="15"/>
        <end position="114"/>
    </location>
</feature>
<keyword evidence="2" id="KW-1185">Reference proteome</keyword>
<dbReference type="InterPro" id="IPR044679">
    <property type="entry name" value="PWWP2-like"/>
</dbReference>
<dbReference type="GeneID" id="111283106"/>
<protein>
    <submittedName>
        <fullName evidence="3">Uncharacterized protein LOC111283106</fullName>
    </submittedName>
</protein>
<name>A0A6P5XG55_DURZI</name>
<evidence type="ECO:0000259" key="1">
    <source>
        <dbReference type="PROSITE" id="PS50127"/>
    </source>
</evidence>
<dbReference type="KEGG" id="dzi:111283106"/>
<dbReference type="PANTHER" id="PTHR33697">
    <property type="entry name" value="T17B22.17 PROTEIN-RELATED"/>
    <property type="match status" value="1"/>
</dbReference>
<dbReference type="PANTHER" id="PTHR33697:SF1">
    <property type="entry name" value="TUDOR_PWWP_MBT SUPERFAMILY PROTEIN"/>
    <property type="match status" value="1"/>
</dbReference>
<dbReference type="Proteomes" id="UP000515121">
    <property type="component" value="Unplaced"/>
</dbReference>
<dbReference type="InterPro" id="IPR000608">
    <property type="entry name" value="UBC"/>
</dbReference>
<evidence type="ECO:0000313" key="2">
    <source>
        <dbReference type="Proteomes" id="UP000515121"/>
    </source>
</evidence>
<dbReference type="OrthoDB" id="9590552at2759"/>
<dbReference type="InterPro" id="IPR016135">
    <property type="entry name" value="UBQ-conjugating_enzyme/RWD"/>
</dbReference>
<dbReference type="Gene3D" id="3.10.110.10">
    <property type="entry name" value="Ubiquitin Conjugating Enzyme"/>
    <property type="match status" value="1"/>
</dbReference>
<sequence length="114" mass="12926">MLSLRSKNSIHSFSPVKKRLMRDFKKLQQDPPTGISEVAQDNNIMLWNAVIFRPDNTHWDGGSWWPGRIMGLDDLSEGCLVFLRSSNPVNLLGREDAGVLMQNPGEFVVTFPRV</sequence>
<dbReference type="RefSeq" id="XP_022727253.1">
    <property type="nucleotide sequence ID" value="XM_022871518.1"/>
</dbReference>
<dbReference type="PROSITE" id="PS50127">
    <property type="entry name" value="UBC_2"/>
    <property type="match status" value="1"/>
</dbReference>
<dbReference type="AlphaFoldDB" id="A0A6P5XG55"/>